<protein>
    <submittedName>
        <fullName evidence="1">YD repeat-containing protein</fullName>
    </submittedName>
</protein>
<keyword evidence="2" id="KW-1185">Reference proteome</keyword>
<dbReference type="Gene3D" id="2.180.10.10">
    <property type="entry name" value="RHS repeat-associated core"/>
    <property type="match status" value="1"/>
</dbReference>
<evidence type="ECO:0000313" key="2">
    <source>
        <dbReference type="Proteomes" id="UP000198984"/>
    </source>
</evidence>
<reference evidence="1 2" key="1">
    <citation type="submission" date="2016-10" db="EMBL/GenBank/DDBJ databases">
        <authorList>
            <person name="de Groot N.N."/>
        </authorList>
    </citation>
    <scope>NUCLEOTIDE SEQUENCE [LARGE SCALE GENOMIC DNA]</scope>
    <source>
        <strain evidence="1 2">DSM 21039</strain>
    </source>
</reference>
<name>A0A1H8F6G4_9BACT</name>
<dbReference type="RefSeq" id="WP_089919228.1">
    <property type="nucleotide sequence ID" value="NZ_FOBB01000009.1"/>
</dbReference>
<dbReference type="InterPro" id="IPR006530">
    <property type="entry name" value="YD"/>
</dbReference>
<dbReference type="OrthoDB" id="976756at2"/>
<dbReference type="STRING" id="573321.SAMN04488505_109119"/>
<proteinExistence type="predicted"/>
<dbReference type="EMBL" id="FOBB01000009">
    <property type="protein sequence ID" value="SEN27292.1"/>
    <property type="molecule type" value="Genomic_DNA"/>
</dbReference>
<dbReference type="Proteomes" id="UP000198984">
    <property type="component" value="Unassembled WGS sequence"/>
</dbReference>
<dbReference type="AlphaFoldDB" id="A0A1H8F6G4"/>
<accession>A0A1H8F6G4</accession>
<sequence length="117" mass="12763">MINNIEWTVYGKIKGISKTNGVDITYTYDAAGNRISKDVKGQQTWYVRDATGNIMSVYTSKDATVNHGDLTQTETELYGSSRLGMSTLATNVENRPAPVTTKLGDRIKSRGLTLGGN</sequence>
<dbReference type="NCBIfam" id="TIGR01643">
    <property type="entry name" value="YD_repeat_2x"/>
    <property type="match status" value="1"/>
</dbReference>
<organism evidence="1 2">
    <name type="scientific">Chitinophaga rupis</name>
    <dbReference type="NCBI Taxonomy" id="573321"/>
    <lineage>
        <taxon>Bacteria</taxon>
        <taxon>Pseudomonadati</taxon>
        <taxon>Bacteroidota</taxon>
        <taxon>Chitinophagia</taxon>
        <taxon>Chitinophagales</taxon>
        <taxon>Chitinophagaceae</taxon>
        <taxon>Chitinophaga</taxon>
    </lineage>
</organism>
<evidence type="ECO:0000313" key="1">
    <source>
        <dbReference type="EMBL" id="SEN27292.1"/>
    </source>
</evidence>
<gene>
    <name evidence="1" type="ORF">SAMN04488505_109119</name>
</gene>